<dbReference type="GO" id="GO:0000428">
    <property type="term" value="C:DNA-directed RNA polymerase complex"/>
    <property type="evidence" value="ECO:0007669"/>
    <property type="project" value="UniProtKB-KW"/>
</dbReference>
<keyword evidence="3" id="KW-1185">Reference proteome</keyword>
<feature type="compositionally biased region" description="Basic and acidic residues" evidence="1">
    <location>
        <begin position="253"/>
        <end position="262"/>
    </location>
</feature>
<feature type="compositionally biased region" description="Basic and acidic residues" evidence="1">
    <location>
        <begin position="33"/>
        <end position="56"/>
    </location>
</feature>
<sequence length="595" mass="62096">MAGPRVKIATLDQHATTAARLAKDASKANTKMKRVDQSKHESKNKIHVENESDSHSSDGGSDDENETAAPASNWAANLKKKLNSSNSKEAKTAVSESEESSGSDSESDSDSDAKNKGAKVKARSTSSSGSESDSSSITKSEGAKSKKKNEVVTESGSESTSEDDSDSSDEEQVTTKKAGATVNSVSKTKKSTSSSDDESEASDAESESGASSKASASGSEDESEDESENEVPAMPKRQTGRFGGAKLATASAKGKEASKGDAMEIDSASSSDSEDGDGSSKAIEKRNGNTVAQRVPEFIGQDFQLRQAADGADAADVAKIFRDAKTQGKQIWYFTVPASLPIEVVQEHAIPLSEIQAGKPVFAYDGADYIASAGQVVDTSITVLIPNKAGNKYKTLSRSVDRSVHIRKVMRFNEEGTASAIASAPKVPRPQPKGLKARYQPLGAPTAPMGKIGIDASSESEEDIEMDEAPLALPSSETPKTANKKRKHGAVGNGTPSQDAPGSASAKKSKKARVDASEPTPEASSSKKKQTPIAPPYVPTMNGKTGPPASSPVLSTRKSQVSSDKLPSTQPATFSKAIPKKVTPVAPPKFPGSKN</sequence>
<dbReference type="Proteomes" id="UP001175000">
    <property type="component" value="Unassembled WGS sequence"/>
</dbReference>
<keyword evidence="2" id="KW-0804">Transcription</keyword>
<name>A0AA39TSV1_9PEZI</name>
<dbReference type="Pfam" id="PF08208">
    <property type="entry name" value="RNA_polI_A34"/>
    <property type="match status" value="1"/>
</dbReference>
<proteinExistence type="predicted"/>
<reference evidence="2" key="1">
    <citation type="submission" date="2023-06" db="EMBL/GenBank/DDBJ databases">
        <title>Genome-scale phylogeny and comparative genomics of the fungal order Sordariales.</title>
        <authorList>
            <consortium name="Lawrence Berkeley National Laboratory"/>
            <person name="Hensen N."/>
            <person name="Bonometti L."/>
            <person name="Westerberg I."/>
            <person name="Brannstrom I.O."/>
            <person name="Guillou S."/>
            <person name="Cros-Aarteil S."/>
            <person name="Calhoun S."/>
            <person name="Haridas S."/>
            <person name="Kuo A."/>
            <person name="Mondo S."/>
            <person name="Pangilinan J."/>
            <person name="Riley R."/>
            <person name="Labutti K."/>
            <person name="Andreopoulos B."/>
            <person name="Lipzen A."/>
            <person name="Chen C."/>
            <person name="Yanf M."/>
            <person name="Daum C."/>
            <person name="Ng V."/>
            <person name="Clum A."/>
            <person name="Steindorff A."/>
            <person name="Ohm R."/>
            <person name="Martin F."/>
            <person name="Silar P."/>
            <person name="Natvig D."/>
            <person name="Lalanne C."/>
            <person name="Gautier V."/>
            <person name="Ament-Velasquez S.L."/>
            <person name="Kruys A."/>
            <person name="Hutchinson M.I."/>
            <person name="Powell A.J."/>
            <person name="Barry K."/>
            <person name="Miller A.N."/>
            <person name="Grigoriev I.V."/>
            <person name="Debuchy R."/>
            <person name="Gladieux P."/>
            <person name="Thoren M.H."/>
            <person name="Johannesson H."/>
        </authorList>
    </citation>
    <scope>NUCLEOTIDE SEQUENCE</scope>
    <source>
        <strain evidence="2">CBS 606.72</strain>
    </source>
</reference>
<evidence type="ECO:0000313" key="3">
    <source>
        <dbReference type="Proteomes" id="UP001175000"/>
    </source>
</evidence>
<protein>
    <submittedName>
        <fullName evidence="2">DNA-directed RNA polymerase I subunit RPA34.5-domain-containing protein</fullName>
    </submittedName>
</protein>
<evidence type="ECO:0000256" key="1">
    <source>
        <dbReference type="SAM" id="MobiDB-lite"/>
    </source>
</evidence>
<feature type="region of interest" description="Disordered" evidence="1">
    <location>
        <begin position="15"/>
        <end position="289"/>
    </location>
</feature>
<feature type="compositionally biased region" description="Acidic residues" evidence="1">
    <location>
        <begin position="96"/>
        <end position="110"/>
    </location>
</feature>
<dbReference type="PANTHER" id="PTHR28155">
    <property type="entry name" value="ACR243WP"/>
    <property type="match status" value="1"/>
</dbReference>
<dbReference type="InterPro" id="IPR053263">
    <property type="entry name" value="Euk_RPA34_RNAP_subunit"/>
</dbReference>
<comment type="caution">
    <text evidence="2">The sequence shown here is derived from an EMBL/GenBank/DDBJ whole genome shotgun (WGS) entry which is preliminary data.</text>
</comment>
<dbReference type="EMBL" id="JAULSU010000007">
    <property type="protein sequence ID" value="KAK0611537.1"/>
    <property type="molecule type" value="Genomic_DNA"/>
</dbReference>
<feature type="compositionally biased region" description="Acidic residues" evidence="1">
    <location>
        <begin position="160"/>
        <end position="172"/>
    </location>
</feature>
<feature type="compositionally biased region" description="Pro residues" evidence="1">
    <location>
        <begin position="585"/>
        <end position="595"/>
    </location>
</feature>
<feature type="compositionally biased region" description="Polar residues" evidence="1">
    <location>
        <begin position="552"/>
        <end position="573"/>
    </location>
</feature>
<feature type="compositionally biased region" description="Low complexity" evidence="1">
    <location>
        <begin position="124"/>
        <end position="140"/>
    </location>
</feature>
<keyword evidence="2" id="KW-0240">DNA-directed RNA polymerase</keyword>
<gene>
    <name evidence="2" type="ORF">B0T14DRAFT_571420</name>
</gene>
<evidence type="ECO:0000313" key="2">
    <source>
        <dbReference type="EMBL" id="KAK0611537.1"/>
    </source>
</evidence>
<dbReference type="AlphaFoldDB" id="A0AA39TSV1"/>
<feature type="compositionally biased region" description="Acidic residues" evidence="1">
    <location>
        <begin position="219"/>
        <end position="229"/>
    </location>
</feature>
<dbReference type="Gene3D" id="6.20.250.70">
    <property type="match status" value="1"/>
</dbReference>
<organism evidence="2 3">
    <name type="scientific">Immersiella caudata</name>
    <dbReference type="NCBI Taxonomy" id="314043"/>
    <lineage>
        <taxon>Eukaryota</taxon>
        <taxon>Fungi</taxon>
        <taxon>Dikarya</taxon>
        <taxon>Ascomycota</taxon>
        <taxon>Pezizomycotina</taxon>
        <taxon>Sordariomycetes</taxon>
        <taxon>Sordariomycetidae</taxon>
        <taxon>Sordariales</taxon>
        <taxon>Lasiosphaeriaceae</taxon>
        <taxon>Immersiella</taxon>
    </lineage>
</organism>
<feature type="compositionally biased region" description="Low complexity" evidence="1">
    <location>
        <begin position="207"/>
        <end position="218"/>
    </location>
</feature>
<feature type="compositionally biased region" description="Acidic residues" evidence="1">
    <location>
        <begin position="458"/>
        <end position="468"/>
    </location>
</feature>
<dbReference type="InterPro" id="IPR013240">
    <property type="entry name" value="DNA-dir_RNA_pol1_su_RPA34"/>
</dbReference>
<dbReference type="PANTHER" id="PTHR28155:SF1">
    <property type="entry name" value="DNA-DIRECTED RNA POLYMERASE I SUBUNIT RPA34.5-DOMAIN-CONTAINING PROTEIN"/>
    <property type="match status" value="1"/>
</dbReference>
<accession>A0AA39TSV1</accession>
<feature type="compositionally biased region" description="Basic and acidic residues" evidence="1">
    <location>
        <begin position="141"/>
        <end position="151"/>
    </location>
</feature>
<dbReference type="GO" id="GO:0006360">
    <property type="term" value="P:transcription by RNA polymerase I"/>
    <property type="evidence" value="ECO:0007669"/>
    <property type="project" value="InterPro"/>
</dbReference>
<feature type="compositionally biased region" description="Acidic residues" evidence="1">
    <location>
        <begin position="195"/>
        <end position="206"/>
    </location>
</feature>
<feature type="region of interest" description="Disordered" evidence="1">
    <location>
        <begin position="422"/>
        <end position="595"/>
    </location>
</feature>